<proteinExistence type="predicted"/>
<dbReference type="Pfam" id="PF12801">
    <property type="entry name" value="Fer4_5"/>
    <property type="match status" value="2"/>
</dbReference>
<feature type="transmembrane region" description="Helical" evidence="1">
    <location>
        <begin position="417"/>
        <end position="434"/>
    </location>
</feature>
<accession>A0A1S1Z451</accession>
<sequence>MKLKLDYRKTTITVFILSIFLYFTLAGPLERNDLHENISTIENEFFAPKLVTDFVKSTTKEAGLISEGKSYVLGEYGLVRAIPKKVVKEAGMISFSNTMGESLHNKEWAEAMSKRLKASYEDEDIVIKMQGDLCYAEIYQRGRLSSLYFENMMHNTVQGFSGPIYLGMETSLGGSLREVSYITSKETESYLRKILRSTYLNQYQGLSLDDAEHTIDAISGATITTRAMAEGVTEAFHTTAPQILETYYDKSIEAFGVKAELTYWWIFNLLVIACIFGYAVIPQINKTKKNRLFVSLFTMAYIGFGMNSSFTYITFLMPFMGTELSLFLALYALLTLFSAVWGKNAYCSYVCPFGAAQMLTLKYSPFKSKKLIITNKQAEYIRYMITLVLFGGFIYGYKQFGNFELFPDLFSMELSSYWLYISIAFVVISMRYPMLWCRAACPTGCVLDSLKIASEGKFKKTKTKKINQKPKVVRA</sequence>
<dbReference type="InterPro" id="IPR007329">
    <property type="entry name" value="FMN-bd"/>
</dbReference>
<keyword evidence="1" id="KW-0472">Membrane</keyword>
<protein>
    <recommendedName>
        <fullName evidence="2">FMN-binding domain-containing protein</fullName>
    </recommendedName>
</protein>
<dbReference type="GO" id="GO:0016020">
    <property type="term" value="C:membrane"/>
    <property type="evidence" value="ECO:0007669"/>
    <property type="project" value="InterPro"/>
</dbReference>
<dbReference type="RefSeq" id="WP_044219713.1">
    <property type="nucleotide sequence ID" value="NZ_JRYR02000001.1"/>
</dbReference>
<dbReference type="STRING" id="915059.NH26_16680"/>
<evidence type="ECO:0000313" key="4">
    <source>
        <dbReference type="Proteomes" id="UP000179797"/>
    </source>
</evidence>
<gene>
    <name evidence="3" type="ORF">NH26_16680</name>
</gene>
<dbReference type="EMBL" id="JRYR02000001">
    <property type="protein sequence ID" value="OHX67855.1"/>
    <property type="molecule type" value="Genomic_DNA"/>
</dbReference>
<name>A0A1S1Z451_FLAPC</name>
<dbReference type="Proteomes" id="UP000179797">
    <property type="component" value="Unassembled WGS sequence"/>
</dbReference>
<dbReference type="GO" id="GO:0010181">
    <property type="term" value="F:FMN binding"/>
    <property type="evidence" value="ECO:0007669"/>
    <property type="project" value="InterPro"/>
</dbReference>
<keyword evidence="4" id="KW-1185">Reference proteome</keyword>
<keyword evidence="1" id="KW-1133">Transmembrane helix</keyword>
<feature type="domain" description="FMN-binding" evidence="2">
    <location>
        <begin position="159"/>
        <end position="239"/>
    </location>
</feature>
<dbReference type="InterPro" id="IPR017896">
    <property type="entry name" value="4Fe4S_Fe-S-bd"/>
</dbReference>
<organism evidence="3 4">
    <name type="scientific">Flammeovirga pacifica</name>
    <dbReference type="NCBI Taxonomy" id="915059"/>
    <lineage>
        <taxon>Bacteria</taxon>
        <taxon>Pseudomonadati</taxon>
        <taxon>Bacteroidota</taxon>
        <taxon>Cytophagia</taxon>
        <taxon>Cytophagales</taxon>
        <taxon>Flammeovirgaceae</taxon>
        <taxon>Flammeovirga</taxon>
    </lineage>
</organism>
<evidence type="ECO:0000259" key="2">
    <source>
        <dbReference type="SMART" id="SM00900"/>
    </source>
</evidence>
<comment type="caution">
    <text evidence="3">The sequence shown here is derived from an EMBL/GenBank/DDBJ whole genome shotgun (WGS) entry which is preliminary data.</text>
</comment>
<dbReference type="SMART" id="SM00900">
    <property type="entry name" value="FMN_bind"/>
    <property type="match status" value="1"/>
</dbReference>
<feature type="transmembrane region" description="Helical" evidence="1">
    <location>
        <begin position="324"/>
        <end position="342"/>
    </location>
</feature>
<evidence type="ECO:0000256" key="1">
    <source>
        <dbReference type="SAM" id="Phobius"/>
    </source>
</evidence>
<keyword evidence="1" id="KW-0812">Transmembrane</keyword>
<evidence type="ECO:0000313" key="3">
    <source>
        <dbReference type="EMBL" id="OHX67855.1"/>
    </source>
</evidence>
<reference evidence="3 4" key="1">
    <citation type="journal article" date="2012" name="Int. J. Syst. Evol. Microbiol.">
        <title>Flammeovirga pacifica sp. nov., isolated from deep-sea sediment.</title>
        <authorList>
            <person name="Xu H."/>
            <person name="Fu Y."/>
            <person name="Yang N."/>
            <person name="Ding Z."/>
            <person name="Lai Q."/>
            <person name="Zeng R."/>
        </authorList>
    </citation>
    <scope>NUCLEOTIDE SEQUENCE [LARGE SCALE GENOMIC DNA]</scope>
    <source>
        <strain evidence="4">DSM 24597 / LMG 26175 / WPAGA1</strain>
    </source>
</reference>
<feature type="transmembrane region" description="Helical" evidence="1">
    <location>
        <begin position="380"/>
        <end position="397"/>
    </location>
</feature>
<feature type="transmembrane region" description="Helical" evidence="1">
    <location>
        <begin position="263"/>
        <end position="281"/>
    </location>
</feature>
<dbReference type="AlphaFoldDB" id="A0A1S1Z451"/>
<feature type="transmembrane region" description="Helical" evidence="1">
    <location>
        <begin position="293"/>
        <end position="318"/>
    </location>
</feature>
<dbReference type="OrthoDB" id="9806398at2"/>
<dbReference type="Pfam" id="PF04205">
    <property type="entry name" value="FMN_bind"/>
    <property type="match status" value="1"/>
</dbReference>